<reference evidence="2" key="1">
    <citation type="submission" date="2018-05" db="EMBL/GenBank/DDBJ databases">
        <authorList>
            <person name="Deangelis K."/>
            <person name="Huntemann M."/>
            <person name="Clum A."/>
            <person name="Pillay M."/>
            <person name="Palaniappan K."/>
            <person name="Varghese N."/>
            <person name="Mikhailova N."/>
            <person name="Stamatis D."/>
            <person name="Reddy T."/>
            <person name="Daum C."/>
            <person name="Shapiro N."/>
            <person name="Ivanova N."/>
            <person name="Kyrpides N."/>
            <person name="Woyke T."/>
        </authorList>
    </citation>
    <scope>NUCLEOTIDE SEQUENCE [LARGE SCALE GENOMIC DNA]</scope>
    <source>
        <strain evidence="2">GAS496</strain>
    </source>
</reference>
<organism evidence="1 2">
    <name type="scientific">Mycolicibacterium moriokaense</name>
    <dbReference type="NCBI Taxonomy" id="39691"/>
    <lineage>
        <taxon>Bacteria</taxon>
        <taxon>Bacillati</taxon>
        <taxon>Actinomycetota</taxon>
        <taxon>Actinomycetes</taxon>
        <taxon>Mycobacteriales</taxon>
        <taxon>Mycobacteriaceae</taxon>
        <taxon>Mycolicibacterium</taxon>
    </lineage>
</organism>
<gene>
    <name evidence="1" type="ORF">C8E89_1581</name>
</gene>
<dbReference type="SUPFAM" id="SSF51735">
    <property type="entry name" value="NAD(P)-binding Rossmann-fold domains"/>
    <property type="match status" value="1"/>
</dbReference>
<sequence length="145" mass="15602">MPYWQGQSITFRSEAARRRGSAGNVTPGLMQRSIRLLQAATGNVGSEMIRRIAQRRTLELEGLHCYSPDKIGRDAGAIVGMAPVGVLATSAADDIIAARPEMVTFRTSGPAGPSRHRVCRWPRTPANPLLDQMTSGVTEPSVFAA</sequence>
<evidence type="ECO:0000313" key="2">
    <source>
        <dbReference type="Proteomes" id="UP000247781"/>
    </source>
</evidence>
<dbReference type="AlphaFoldDB" id="A0A318H354"/>
<dbReference type="InterPro" id="IPR036291">
    <property type="entry name" value="NAD(P)-bd_dom_sf"/>
</dbReference>
<dbReference type="Gene3D" id="3.40.50.720">
    <property type="entry name" value="NAD(P)-binding Rossmann-like Domain"/>
    <property type="match status" value="1"/>
</dbReference>
<proteinExistence type="predicted"/>
<keyword evidence="2" id="KW-1185">Reference proteome</keyword>
<protein>
    <recommendedName>
        <fullName evidence="3">Dihydrodipicolinate reductase N-terminal domain-containing protein</fullName>
    </recommendedName>
</protein>
<accession>A0A318H354</accession>
<comment type="caution">
    <text evidence="1">The sequence shown here is derived from an EMBL/GenBank/DDBJ whole genome shotgun (WGS) entry which is preliminary data.</text>
</comment>
<feature type="non-terminal residue" evidence="1">
    <location>
        <position position="145"/>
    </location>
</feature>
<dbReference type="EMBL" id="QJJU01000058">
    <property type="protein sequence ID" value="PXW95424.1"/>
    <property type="molecule type" value="Genomic_DNA"/>
</dbReference>
<dbReference type="Proteomes" id="UP000247781">
    <property type="component" value="Unassembled WGS sequence"/>
</dbReference>
<reference evidence="1 2" key="2">
    <citation type="submission" date="2018-06" db="EMBL/GenBank/DDBJ databases">
        <title>Sequencing of bacterial isolates from soil warming experiment in Harvard Forest, Massachusetts, USA.</title>
        <authorList>
            <person name="Deangelis K.PhD."/>
        </authorList>
    </citation>
    <scope>NUCLEOTIDE SEQUENCE [LARGE SCALE GENOMIC DNA]</scope>
    <source>
        <strain evidence="1 2">GAS496</strain>
    </source>
</reference>
<evidence type="ECO:0000313" key="1">
    <source>
        <dbReference type="EMBL" id="PXW95424.1"/>
    </source>
</evidence>
<name>A0A318H354_9MYCO</name>
<evidence type="ECO:0008006" key="3">
    <source>
        <dbReference type="Google" id="ProtNLM"/>
    </source>
</evidence>